<keyword evidence="3" id="KW-0472">Membrane</keyword>
<dbReference type="AlphaFoldDB" id="A0AA38CJ79"/>
<dbReference type="PANTHER" id="PTHR31618">
    <property type="entry name" value="MECHANOSENSITIVE ION CHANNEL PROTEIN 5"/>
    <property type="match status" value="1"/>
</dbReference>
<accession>A0AA38CJ79</accession>
<dbReference type="GO" id="GO:0005886">
    <property type="term" value="C:plasma membrane"/>
    <property type="evidence" value="ECO:0007669"/>
    <property type="project" value="TreeGrafter"/>
</dbReference>
<keyword evidence="5" id="KW-1185">Reference proteome</keyword>
<comment type="caution">
    <text evidence="4">The sequence shown here is derived from an EMBL/GenBank/DDBJ whole genome shotgun (WGS) entry which is preliminary data.</text>
</comment>
<feature type="non-terminal residue" evidence="4">
    <location>
        <position position="1"/>
    </location>
</feature>
<feature type="transmembrane region" description="Helical" evidence="3">
    <location>
        <begin position="100"/>
        <end position="123"/>
    </location>
</feature>
<sequence length="139" mass="15744">HISIEDLMRFLREEEALKAMALFEGAQDTNQVNKAALKNWVVSVFRERRALALTLNDTKTAVNKLHRMVNVVVSLIITIIWLLILGIATTHILVFISSQLLLVVFVFGNTCKTIFESIIFLFVMHPFDVGDRCSVEGIQ</sequence>
<dbReference type="InterPro" id="IPR016688">
    <property type="entry name" value="MscS-like_plants/fungi"/>
</dbReference>
<comment type="similarity">
    <text evidence="2">Belongs to the MscS (TC 1.A.23) family.</text>
</comment>
<protein>
    <submittedName>
        <fullName evidence="4">Uncharacterized protein</fullName>
    </submittedName>
</protein>
<evidence type="ECO:0000313" key="5">
    <source>
        <dbReference type="Proteomes" id="UP000824469"/>
    </source>
</evidence>
<dbReference type="PANTHER" id="PTHR31618:SF1">
    <property type="entry name" value="EF-HAND DOMAIN-CONTAINING PROTEIN"/>
    <property type="match status" value="1"/>
</dbReference>
<dbReference type="GO" id="GO:0008381">
    <property type="term" value="F:mechanosensitive monoatomic ion channel activity"/>
    <property type="evidence" value="ECO:0007669"/>
    <property type="project" value="TreeGrafter"/>
</dbReference>
<gene>
    <name evidence="4" type="ORF">KI387_030234</name>
</gene>
<organism evidence="4 5">
    <name type="scientific">Taxus chinensis</name>
    <name type="common">Chinese yew</name>
    <name type="synonym">Taxus wallichiana var. chinensis</name>
    <dbReference type="NCBI Taxonomy" id="29808"/>
    <lineage>
        <taxon>Eukaryota</taxon>
        <taxon>Viridiplantae</taxon>
        <taxon>Streptophyta</taxon>
        <taxon>Embryophyta</taxon>
        <taxon>Tracheophyta</taxon>
        <taxon>Spermatophyta</taxon>
        <taxon>Pinopsida</taxon>
        <taxon>Pinidae</taxon>
        <taxon>Conifers II</taxon>
        <taxon>Cupressales</taxon>
        <taxon>Taxaceae</taxon>
        <taxon>Taxus</taxon>
    </lineage>
</organism>
<keyword evidence="3" id="KW-1133">Transmembrane helix</keyword>
<evidence type="ECO:0000256" key="3">
    <source>
        <dbReference type="SAM" id="Phobius"/>
    </source>
</evidence>
<dbReference type="EMBL" id="JAHRHJ020000010">
    <property type="protein sequence ID" value="KAH9298552.1"/>
    <property type="molecule type" value="Genomic_DNA"/>
</dbReference>
<feature type="transmembrane region" description="Helical" evidence="3">
    <location>
        <begin position="69"/>
        <end position="94"/>
    </location>
</feature>
<dbReference type="Proteomes" id="UP000824469">
    <property type="component" value="Unassembled WGS sequence"/>
</dbReference>
<feature type="non-terminal residue" evidence="4">
    <location>
        <position position="139"/>
    </location>
</feature>
<evidence type="ECO:0000256" key="2">
    <source>
        <dbReference type="ARBA" id="ARBA00008017"/>
    </source>
</evidence>
<name>A0AA38CJ79_TAXCH</name>
<evidence type="ECO:0000313" key="4">
    <source>
        <dbReference type="EMBL" id="KAH9298552.1"/>
    </source>
</evidence>
<keyword evidence="3" id="KW-0812">Transmembrane</keyword>
<evidence type="ECO:0000256" key="1">
    <source>
        <dbReference type="ARBA" id="ARBA00004141"/>
    </source>
</evidence>
<dbReference type="GO" id="GO:0006820">
    <property type="term" value="P:monoatomic anion transport"/>
    <property type="evidence" value="ECO:0007669"/>
    <property type="project" value="TreeGrafter"/>
</dbReference>
<proteinExistence type="inferred from homology"/>
<reference evidence="4 5" key="1">
    <citation type="journal article" date="2021" name="Nat. Plants">
        <title>The Taxus genome provides insights into paclitaxel biosynthesis.</title>
        <authorList>
            <person name="Xiong X."/>
            <person name="Gou J."/>
            <person name="Liao Q."/>
            <person name="Li Y."/>
            <person name="Zhou Q."/>
            <person name="Bi G."/>
            <person name="Li C."/>
            <person name="Du R."/>
            <person name="Wang X."/>
            <person name="Sun T."/>
            <person name="Guo L."/>
            <person name="Liang H."/>
            <person name="Lu P."/>
            <person name="Wu Y."/>
            <person name="Zhang Z."/>
            <person name="Ro D.K."/>
            <person name="Shang Y."/>
            <person name="Huang S."/>
            <person name="Yan J."/>
        </authorList>
    </citation>
    <scope>NUCLEOTIDE SEQUENCE [LARGE SCALE GENOMIC DNA]</scope>
    <source>
        <strain evidence="4">Ta-2019</strain>
    </source>
</reference>
<comment type="subcellular location">
    <subcellularLocation>
        <location evidence="1">Membrane</location>
        <topology evidence="1">Multi-pass membrane protein</topology>
    </subcellularLocation>
</comment>
<dbReference type="OMA" id="RNINKFA"/>